<evidence type="ECO:0000313" key="2">
    <source>
        <dbReference type="EMBL" id="MBD6617602.1"/>
    </source>
</evidence>
<dbReference type="AlphaFoldDB" id="A0AA40SZ06"/>
<protein>
    <submittedName>
        <fullName evidence="2">Glycosyltransferase</fullName>
    </submittedName>
</protein>
<dbReference type="RefSeq" id="WP_191758816.1">
    <property type="nucleotide sequence ID" value="NZ_VJXY01000018.1"/>
</dbReference>
<name>A0AA40SZ06_9NOST</name>
<feature type="domain" description="Glycosyltransferase 2-like" evidence="1">
    <location>
        <begin position="4"/>
        <end position="140"/>
    </location>
</feature>
<dbReference type="SUPFAM" id="SSF53448">
    <property type="entry name" value="Nucleotide-diphospho-sugar transferases"/>
    <property type="match status" value="1"/>
</dbReference>
<dbReference type="Pfam" id="PF00535">
    <property type="entry name" value="Glycos_transf_2"/>
    <property type="match status" value="1"/>
</dbReference>
<evidence type="ECO:0000313" key="3">
    <source>
        <dbReference type="Proteomes" id="UP001165986"/>
    </source>
</evidence>
<organism evidence="2 3">
    <name type="scientific">Komarekiella delphini-convector SJRDD-AB1</name>
    <dbReference type="NCBI Taxonomy" id="2593771"/>
    <lineage>
        <taxon>Bacteria</taxon>
        <taxon>Bacillati</taxon>
        <taxon>Cyanobacteriota</taxon>
        <taxon>Cyanophyceae</taxon>
        <taxon>Nostocales</taxon>
        <taxon>Nostocaceae</taxon>
        <taxon>Komarekiella</taxon>
        <taxon>Komarekiella delphini-convector</taxon>
    </lineage>
</organism>
<dbReference type="Pfam" id="PF13578">
    <property type="entry name" value="Methyltransf_24"/>
    <property type="match status" value="1"/>
</dbReference>
<dbReference type="EMBL" id="VJXY01000018">
    <property type="protein sequence ID" value="MBD6617602.1"/>
    <property type="molecule type" value="Genomic_DNA"/>
</dbReference>
<evidence type="ECO:0000259" key="1">
    <source>
        <dbReference type="Pfam" id="PF00535"/>
    </source>
</evidence>
<dbReference type="InterPro" id="IPR029063">
    <property type="entry name" value="SAM-dependent_MTases_sf"/>
</dbReference>
<comment type="caution">
    <text evidence="2">The sequence shown here is derived from an EMBL/GenBank/DDBJ whole genome shotgun (WGS) entry which is preliminary data.</text>
</comment>
<reference evidence="2" key="1">
    <citation type="submission" date="2019-07" db="EMBL/GenBank/DDBJ databases">
        <title>Toxilogical consequences of a new and cryptic species of cyanobacteria (Komarekiella delphini-convector) recovered from the epidermis of a bottlenose dolphin and 1500 ft. in the air.</title>
        <authorList>
            <person name="Brown A.O."/>
            <person name="Dvorak P."/>
            <person name="Villanueva C.D."/>
            <person name="Foss A.J."/>
            <person name="Garvey A.D."/>
            <person name="Gibson Q.A."/>
            <person name="Johansen J.R."/>
            <person name="Casamatta D.A."/>
        </authorList>
    </citation>
    <scope>NUCLEOTIDE SEQUENCE</scope>
    <source>
        <strain evidence="2">SJRDD-AB1</strain>
    </source>
</reference>
<dbReference type="SUPFAM" id="SSF53335">
    <property type="entry name" value="S-adenosyl-L-methionine-dependent methyltransferases"/>
    <property type="match status" value="1"/>
</dbReference>
<dbReference type="CDD" id="cd00761">
    <property type="entry name" value="Glyco_tranf_GTA_type"/>
    <property type="match status" value="1"/>
</dbReference>
<dbReference type="PANTHER" id="PTHR37909">
    <property type="entry name" value="S-ADENOSYL-L-METHIONINE-DEPENDENT METHYLTRANSFERASES SUPERFAMILY PROTEIN"/>
    <property type="match status" value="1"/>
</dbReference>
<dbReference type="Gene3D" id="3.90.550.10">
    <property type="entry name" value="Spore Coat Polysaccharide Biosynthesis Protein SpsA, Chain A"/>
    <property type="match status" value="1"/>
</dbReference>
<proteinExistence type="predicted"/>
<gene>
    <name evidence="2" type="ORF">FNW02_17645</name>
</gene>
<dbReference type="InterPro" id="IPR001173">
    <property type="entry name" value="Glyco_trans_2-like"/>
</dbReference>
<accession>A0AA40SZ06</accession>
<dbReference type="Proteomes" id="UP001165986">
    <property type="component" value="Unassembled WGS sequence"/>
</dbReference>
<keyword evidence="3" id="KW-1185">Reference proteome</keyword>
<dbReference type="PANTHER" id="PTHR37909:SF1">
    <property type="entry name" value="S-ADENOSYL-L-METHIONINE-DEPENDENT METHYLTRANSFERASES SUPERFAMILY PROTEIN"/>
    <property type="match status" value="1"/>
</dbReference>
<dbReference type="Gene3D" id="3.40.50.150">
    <property type="entry name" value="Vaccinia Virus protein VP39"/>
    <property type="match status" value="1"/>
</dbReference>
<sequence>MLVSVITPVTGNPLMKQAIQNVQDQDYPHIEHLIVIDGQEREAAAQSILEEIEFKKPQTHVLCLPYATGKDGFNGHRIYGMSPFLAKGDYLAFLDEDNWFEPNHISSLVHIVEEKQLDWAYALRKIVNSNGTFATYDNCESLGKWQVFYNNYHLIDTNCYFLKKRVALQHAHQLYMRHGELTTGEPGTASVKSSAIILCNELLKAYPHCDTPGLYTVNYRAGMSRFSVQLEFFHQGNAVMQTKYPQGFPWQKESLIQTHTQPVSNAAQDNSFVPAPSILQISLDDLEQNGKATAFKDSTQAIVDNLGLENPYTNFNYQDYPLDLQGWGSNHPSFSQLIDQIKPKIIIEVGTWKGASAVHMAKLLQEKHIDGTIVCVDTWLGAIEHLSGEYSISLSRKHGWPTMYYQFLANVMYNNLHDSIVPLPLPSNIAGRWIQQKDLKADLIYIDASHEADDVYADITLYWELLKPNGVMLGDDYVVLKHIGVTSAVHKFTKERNLTLKTAGNKWWLQKPSDPQEVIGALNRRISQLEMMLLNRDVELTSNKRI</sequence>
<dbReference type="InterPro" id="IPR029044">
    <property type="entry name" value="Nucleotide-diphossugar_trans"/>
</dbReference>